<sequence>MENQTFSSYLGFIGLIIMYALLLYVWSNAKKHLTPIIKYTILIGVVYIGTLKSMDFANGINLFDRYLLVHLFIAALIYFILIGFRFHNKVSYAWRITKVKNIFKWERCKFSFGLMRQIVKEKQLQDKICANCNENCKENCMKK</sequence>
<feature type="transmembrane region" description="Helical" evidence="1">
    <location>
        <begin position="6"/>
        <end position="24"/>
    </location>
</feature>
<organism evidence="2 3">
    <name type="scientific">Mesoflavibacter zeaxanthinifaciens subsp. sabulilitoris</name>
    <dbReference type="NCBI Taxonomy" id="1520893"/>
    <lineage>
        <taxon>Bacteria</taxon>
        <taxon>Pseudomonadati</taxon>
        <taxon>Bacteroidota</taxon>
        <taxon>Flavobacteriia</taxon>
        <taxon>Flavobacteriales</taxon>
        <taxon>Flavobacteriaceae</taxon>
        <taxon>Mesoflavibacter</taxon>
    </lineage>
</organism>
<evidence type="ECO:0000313" key="2">
    <source>
        <dbReference type="EMBL" id="PSG89150.1"/>
    </source>
</evidence>
<accession>A0A2T1NAJ1</accession>
<dbReference type="Proteomes" id="UP000238430">
    <property type="component" value="Unassembled WGS sequence"/>
</dbReference>
<protein>
    <submittedName>
        <fullName evidence="2">Uncharacterized protein</fullName>
    </submittedName>
</protein>
<keyword evidence="1" id="KW-0472">Membrane</keyword>
<keyword evidence="1" id="KW-1133">Transmembrane helix</keyword>
<dbReference type="EMBL" id="PXOT01000024">
    <property type="protein sequence ID" value="PSG89150.1"/>
    <property type="molecule type" value="Genomic_DNA"/>
</dbReference>
<evidence type="ECO:0000256" key="1">
    <source>
        <dbReference type="SAM" id="Phobius"/>
    </source>
</evidence>
<gene>
    <name evidence="2" type="ORF">C7H61_09340</name>
</gene>
<dbReference type="RefSeq" id="WP_106679152.1">
    <property type="nucleotide sequence ID" value="NZ_JACHWV010000003.1"/>
</dbReference>
<reference evidence="2 3" key="1">
    <citation type="submission" date="2018-03" db="EMBL/GenBank/DDBJ databases">
        <title>Mesoflavibacter sp. HG37 and Mesoflavibacter sp. HG96 sp.nov., two marine bacteria isolated from seawater of Western Pacific Ocean.</title>
        <authorList>
            <person name="Cheng H."/>
            <person name="Wu Y.-H."/>
            <person name="Guo L.-L."/>
            <person name="Xu X.-W."/>
        </authorList>
    </citation>
    <scope>NUCLEOTIDE SEQUENCE [LARGE SCALE GENOMIC DNA]</scope>
    <source>
        <strain evidence="2 3">KCTC 42117</strain>
    </source>
</reference>
<feature type="transmembrane region" description="Helical" evidence="1">
    <location>
        <begin position="36"/>
        <end position="54"/>
    </location>
</feature>
<dbReference type="OrthoDB" id="9946781at2"/>
<feature type="transmembrane region" description="Helical" evidence="1">
    <location>
        <begin position="66"/>
        <end position="86"/>
    </location>
</feature>
<proteinExistence type="predicted"/>
<comment type="caution">
    <text evidence="2">The sequence shown here is derived from an EMBL/GenBank/DDBJ whole genome shotgun (WGS) entry which is preliminary data.</text>
</comment>
<dbReference type="AlphaFoldDB" id="A0A2T1NAJ1"/>
<keyword evidence="1" id="KW-0812">Transmembrane</keyword>
<name>A0A2T1NAJ1_9FLAO</name>
<keyword evidence="3" id="KW-1185">Reference proteome</keyword>
<evidence type="ECO:0000313" key="3">
    <source>
        <dbReference type="Proteomes" id="UP000238430"/>
    </source>
</evidence>